<name>A0A812TEE5_9DINO</name>
<gene>
    <name evidence="2" type="ORF">SNEC2469_LOCUS14968</name>
</gene>
<sequence length="559" mass="62055">MHELDDGDAEKMCEDGLFRAATAPVVMSGCGAVFGRGMTGTIRTRLDERAQVREACASAFREREKVRQVDVFISHNWGARRWVKFLAMCFFLNLGMAVKATLASALIVAACMLLAAGSVTGLGGDPLVMPLLGYLPMSIFFLVFFFGQTITGGHWSPTLWLDKLCVLQTDECMKAKAISAFPVFLAHSNQMLVLWDDDYFERMWCNLELATFTGLSAQRTQKVEFVPMWLAPWLLAFILTDLVSVSALRVISNIISEPSVVSEGFAACDYLLMHTLGTDSPEARFFVYYVLICVVSCVSYYLTAIPAVVAVLSKMRKHSFMLEQMADFDIRAAKCTLESDRRLVEKRIGELLARRKAAVTDDGSGGLNTCLMMDQNIEPLDCFNAYVRGPLKQAVLEKIGDGMHVPYHLCLVASLPMALFSLVDLLSCSDVSCQMQARELDLSVQGYMGGLAGFWLLNDLMIYPIAQPILFRVLSRVCCAWERLSTRIALGLLAAIILYTYIFLCSGVLLALIVVSSQTLRSCWLAALLLFILFLVCQLWATFRVPSPENRQEPVPGSH</sequence>
<protein>
    <submittedName>
        <fullName evidence="2">Uncharacterized protein</fullName>
    </submittedName>
</protein>
<evidence type="ECO:0000313" key="2">
    <source>
        <dbReference type="EMBL" id="CAE7523133.1"/>
    </source>
</evidence>
<reference evidence="2" key="1">
    <citation type="submission" date="2021-02" db="EMBL/GenBank/DDBJ databases">
        <authorList>
            <person name="Dougan E. K."/>
            <person name="Rhodes N."/>
            <person name="Thang M."/>
            <person name="Chan C."/>
        </authorList>
    </citation>
    <scope>NUCLEOTIDE SEQUENCE</scope>
</reference>
<evidence type="ECO:0000256" key="1">
    <source>
        <dbReference type="SAM" id="Phobius"/>
    </source>
</evidence>
<feature type="transmembrane region" description="Helical" evidence="1">
    <location>
        <begin position="524"/>
        <end position="543"/>
    </location>
</feature>
<organism evidence="2 3">
    <name type="scientific">Symbiodinium necroappetens</name>
    <dbReference type="NCBI Taxonomy" id="1628268"/>
    <lineage>
        <taxon>Eukaryota</taxon>
        <taxon>Sar</taxon>
        <taxon>Alveolata</taxon>
        <taxon>Dinophyceae</taxon>
        <taxon>Suessiales</taxon>
        <taxon>Symbiodiniaceae</taxon>
        <taxon>Symbiodinium</taxon>
    </lineage>
</organism>
<feature type="transmembrane region" description="Helical" evidence="1">
    <location>
        <begin position="286"/>
        <end position="312"/>
    </location>
</feature>
<feature type="transmembrane region" description="Helical" evidence="1">
    <location>
        <begin position="229"/>
        <end position="251"/>
    </location>
</feature>
<accession>A0A812TEE5</accession>
<keyword evidence="1" id="KW-0472">Membrane</keyword>
<feature type="transmembrane region" description="Helical" evidence="1">
    <location>
        <begin position="127"/>
        <end position="146"/>
    </location>
</feature>
<dbReference type="OrthoDB" id="423576at2759"/>
<keyword evidence="1" id="KW-0812">Transmembrane</keyword>
<feature type="transmembrane region" description="Helical" evidence="1">
    <location>
        <begin position="90"/>
        <end position="115"/>
    </location>
</feature>
<feature type="transmembrane region" description="Helical" evidence="1">
    <location>
        <begin position="487"/>
        <end position="512"/>
    </location>
</feature>
<dbReference type="Proteomes" id="UP000601435">
    <property type="component" value="Unassembled WGS sequence"/>
</dbReference>
<keyword evidence="1" id="KW-1133">Transmembrane helix</keyword>
<comment type="caution">
    <text evidence="2">The sequence shown here is derived from an EMBL/GenBank/DDBJ whole genome shotgun (WGS) entry which is preliminary data.</text>
</comment>
<dbReference type="AlphaFoldDB" id="A0A812TEE5"/>
<dbReference type="EMBL" id="CAJNJA010024191">
    <property type="protein sequence ID" value="CAE7523133.1"/>
    <property type="molecule type" value="Genomic_DNA"/>
</dbReference>
<keyword evidence="3" id="KW-1185">Reference proteome</keyword>
<proteinExistence type="predicted"/>
<evidence type="ECO:0000313" key="3">
    <source>
        <dbReference type="Proteomes" id="UP000601435"/>
    </source>
</evidence>